<proteinExistence type="predicted"/>
<reference evidence="1 2" key="1">
    <citation type="submission" date="2015-07" db="EMBL/GenBank/DDBJ databases">
        <title>A draft genome sequence of Mycobacterium wolinskyi.</title>
        <authorList>
            <person name="de Man T.J."/>
            <person name="Perry K.A."/>
            <person name="Coulliette A.D."/>
            <person name="Jensen B."/>
            <person name="Toney N.C."/>
            <person name="Limbago B.M."/>
            <person name="Noble-Wang J."/>
        </authorList>
    </citation>
    <scope>NUCLEOTIDE SEQUENCE [LARGE SCALE GENOMIC DNA]</scope>
    <source>
        <strain evidence="1 2">CDC_01</strain>
    </source>
</reference>
<accession>A0A132PGA8</accession>
<organism evidence="1 2">
    <name type="scientific">Mycolicibacterium wolinskyi</name>
    <dbReference type="NCBI Taxonomy" id="59750"/>
    <lineage>
        <taxon>Bacteria</taxon>
        <taxon>Bacillati</taxon>
        <taxon>Actinomycetota</taxon>
        <taxon>Actinomycetes</taxon>
        <taxon>Mycobacteriales</taxon>
        <taxon>Mycobacteriaceae</taxon>
        <taxon>Mycolicibacterium</taxon>
    </lineage>
</organism>
<protein>
    <submittedName>
        <fullName evidence="1">Uncharacterized protein</fullName>
    </submittedName>
</protein>
<keyword evidence="2" id="KW-1185">Reference proteome</keyword>
<dbReference type="AlphaFoldDB" id="A0A132PGA8"/>
<evidence type="ECO:0000313" key="2">
    <source>
        <dbReference type="Proteomes" id="UP000070612"/>
    </source>
</evidence>
<sequence>MRCRKRDAVTARRQIEGIDVPVVPAGSRGTVLTTTMLGRPKRVFFAVSDGWGLKRFQVTVRPGDVQVADQP</sequence>
<dbReference type="STRING" id="59750.AWC31_36075"/>
<comment type="caution">
    <text evidence="1">The sequence shown here is derived from an EMBL/GenBank/DDBJ whole genome shotgun (WGS) entry which is preliminary data.</text>
</comment>
<dbReference type="Proteomes" id="UP000070612">
    <property type="component" value="Unassembled WGS sequence"/>
</dbReference>
<dbReference type="EMBL" id="LGTW01000020">
    <property type="protein sequence ID" value="KWX21343.1"/>
    <property type="molecule type" value="Genomic_DNA"/>
</dbReference>
<dbReference type="PATRIC" id="fig|59750.3.peg.3028"/>
<evidence type="ECO:0000313" key="1">
    <source>
        <dbReference type="EMBL" id="KWX21343.1"/>
    </source>
</evidence>
<name>A0A132PGA8_9MYCO</name>
<gene>
    <name evidence="1" type="ORF">AFM11_25820</name>
</gene>